<keyword evidence="7 8" id="KW-0012">Acyltransferase</keyword>
<dbReference type="CDD" id="cd03351">
    <property type="entry name" value="LbH_UDP-GlcNAc_AT"/>
    <property type="match status" value="1"/>
</dbReference>
<dbReference type="PANTHER" id="PTHR43480">
    <property type="entry name" value="ACYL-[ACYL-CARRIER-PROTEIN]--UDP-N-ACETYLGLUCOSAMINE O-ACYLTRANSFERASE"/>
    <property type="match status" value="1"/>
</dbReference>
<keyword evidence="6 8" id="KW-0443">Lipid metabolism</keyword>
<dbReference type="InterPro" id="IPR011004">
    <property type="entry name" value="Trimer_LpxA-like_sf"/>
</dbReference>
<proteinExistence type="inferred from homology"/>
<dbReference type="InterPro" id="IPR001451">
    <property type="entry name" value="Hexapep"/>
</dbReference>
<comment type="catalytic activity">
    <reaction evidence="8">
        <text>a (3R)-hydroxyacyl-[ACP] + UDP-N-acetyl-alpha-D-glucosamine = a UDP-3-O-[(3R)-3-hydroxyacyl]-N-acetyl-alpha-D-glucosamine + holo-[ACP]</text>
        <dbReference type="Rhea" id="RHEA:67812"/>
        <dbReference type="Rhea" id="RHEA-COMP:9685"/>
        <dbReference type="Rhea" id="RHEA-COMP:9945"/>
        <dbReference type="ChEBI" id="CHEBI:57705"/>
        <dbReference type="ChEBI" id="CHEBI:64479"/>
        <dbReference type="ChEBI" id="CHEBI:78827"/>
        <dbReference type="ChEBI" id="CHEBI:173225"/>
        <dbReference type="EC" id="2.3.1.129"/>
    </reaction>
</comment>
<dbReference type="PANTHER" id="PTHR43480:SF1">
    <property type="entry name" value="ACYL-[ACYL-CARRIER-PROTEIN]--UDP-N-ACETYLGLUCOSAMINE O-ACYLTRANSFERASE, MITOCHONDRIAL-RELATED"/>
    <property type="match status" value="1"/>
</dbReference>
<dbReference type="InterPro" id="IPR010137">
    <property type="entry name" value="Lipid_A_LpxA"/>
</dbReference>
<dbReference type="EC" id="2.3.1.129" evidence="8"/>
<evidence type="ECO:0000256" key="2">
    <source>
        <dbReference type="ARBA" id="ARBA00022516"/>
    </source>
</evidence>
<keyword evidence="4 8" id="KW-0808">Transferase</keyword>
<reference evidence="10 11" key="1">
    <citation type="submission" date="2020-02" db="EMBL/GenBank/DDBJ databases">
        <authorList>
            <person name="Dziuba M."/>
            <person name="Kuznetsov B."/>
            <person name="Mardanov A."/>
            <person name="Ravin N."/>
            <person name="Grouzdev D."/>
        </authorList>
    </citation>
    <scope>NUCLEOTIDE SEQUENCE [LARGE SCALE GENOMIC DNA]</scope>
    <source>
        <strain evidence="10 11">SpK</strain>
    </source>
</reference>
<keyword evidence="1 8" id="KW-0963">Cytoplasm</keyword>
<dbReference type="AlphaFoldDB" id="A0A7C9QSZ0"/>
<dbReference type="RefSeq" id="WP_163676884.1">
    <property type="nucleotide sequence ID" value="NZ_JAAIYP010000034.1"/>
</dbReference>
<dbReference type="Pfam" id="PF13720">
    <property type="entry name" value="Acetyltransf_11"/>
    <property type="match status" value="1"/>
</dbReference>
<evidence type="ECO:0000259" key="9">
    <source>
        <dbReference type="Pfam" id="PF13720"/>
    </source>
</evidence>
<evidence type="ECO:0000313" key="10">
    <source>
        <dbReference type="EMBL" id="NFV79805.1"/>
    </source>
</evidence>
<dbReference type="Pfam" id="PF00132">
    <property type="entry name" value="Hexapep"/>
    <property type="match status" value="1"/>
</dbReference>
<sequence length="266" mass="28357">MPNIHPTAIVDPKARVADSAVIGPLCVVGPDVVLGDSVELLSHVVVTGITSVGEGTRIFPFASIGHQPQDLKYKGEPSTLSIGRNCQIREHVTMNPGTEGGGMETRVGDNCLFMASAHVAHDCILGNNVIMANNATLAGHVVVGDYAFLGGLSAVHQFVRIGKHAMIGGMSGVEADVIPFGIVIGNRAHLNGLNIVGLKRRGFSREDIHTLRNAYRLLFAPEGTLQERVDDVAEQYQDNVAVMEVIEFIRAGSSRQLCTPGFQDGK</sequence>
<evidence type="ECO:0000256" key="8">
    <source>
        <dbReference type="HAMAP-Rule" id="MF_00387"/>
    </source>
</evidence>
<dbReference type="UniPathway" id="UPA00359">
    <property type="reaction ID" value="UER00477"/>
</dbReference>
<dbReference type="Gene3D" id="1.20.1180.10">
    <property type="entry name" value="Udp N-acetylglucosamine O-acyltransferase, C-terminal domain"/>
    <property type="match status" value="1"/>
</dbReference>
<dbReference type="PIRSF" id="PIRSF000456">
    <property type="entry name" value="UDP-GlcNAc_acltr"/>
    <property type="match status" value="1"/>
</dbReference>
<keyword evidence="11" id="KW-1185">Reference proteome</keyword>
<evidence type="ECO:0000256" key="1">
    <source>
        <dbReference type="ARBA" id="ARBA00022490"/>
    </source>
</evidence>
<gene>
    <name evidence="8 10" type="primary">lpxA</name>
    <name evidence="10" type="ORF">G4223_06740</name>
</gene>
<comment type="subunit">
    <text evidence="8">Homotrimer.</text>
</comment>
<organism evidence="10 11">
    <name type="scientific">Magnetospirillum aberrantis SpK</name>
    <dbReference type="NCBI Taxonomy" id="908842"/>
    <lineage>
        <taxon>Bacteria</taxon>
        <taxon>Pseudomonadati</taxon>
        <taxon>Pseudomonadota</taxon>
        <taxon>Alphaproteobacteria</taxon>
        <taxon>Rhodospirillales</taxon>
        <taxon>Rhodospirillaceae</taxon>
        <taxon>Magnetospirillum</taxon>
    </lineage>
</organism>
<dbReference type="HAMAP" id="MF_00387">
    <property type="entry name" value="LpxA"/>
    <property type="match status" value="1"/>
</dbReference>
<dbReference type="InterPro" id="IPR029098">
    <property type="entry name" value="Acetyltransf_C"/>
</dbReference>
<dbReference type="SUPFAM" id="SSF51161">
    <property type="entry name" value="Trimeric LpxA-like enzymes"/>
    <property type="match status" value="1"/>
</dbReference>
<keyword evidence="5 8" id="KW-0677">Repeat</keyword>
<dbReference type="Gene3D" id="2.160.10.10">
    <property type="entry name" value="Hexapeptide repeat proteins"/>
    <property type="match status" value="1"/>
</dbReference>
<name>A0A7C9QSZ0_9PROT</name>
<dbReference type="InterPro" id="IPR018357">
    <property type="entry name" value="Hexapep_transf_CS"/>
</dbReference>
<dbReference type="NCBIfam" id="NF003657">
    <property type="entry name" value="PRK05289.1"/>
    <property type="match status" value="1"/>
</dbReference>
<comment type="caution">
    <text evidence="10">The sequence shown here is derived from an EMBL/GenBank/DDBJ whole genome shotgun (WGS) entry which is preliminary data.</text>
</comment>
<evidence type="ECO:0000256" key="5">
    <source>
        <dbReference type="ARBA" id="ARBA00022737"/>
    </source>
</evidence>
<evidence type="ECO:0000313" key="11">
    <source>
        <dbReference type="Proteomes" id="UP000480684"/>
    </source>
</evidence>
<comment type="function">
    <text evidence="8">Involved in the biosynthesis of lipid A, a phosphorylated glycolipid that anchors the lipopolysaccharide to the outer membrane of the cell.</text>
</comment>
<dbReference type="EMBL" id="JAAIYP010000034">
    <property type="protein sequence ID" value="NFV79805.1"/>
    <property type="molecule type" value="Genomic_DNA"/>
</dbReference>
<accession>A0A7C9QSZ0</accession>
<dbReference type="PROSITE" id="PS00101">
    <property type="entry name" value="HEXAPEP_TRANSFERASES"/>
    <property type="match status" value="2"/>
</dbReference>
<dbReference type="Proteomes" id="UP000480684">
    <property type="component" value="Unassembled WGS sequence"/>
</dbReference>
<dbReference type="GO" id="GO:0008780">
    <property type="term" value="F:acyl-[acyl-carrier-protein]-UDP-N-acetylglucosamine O-acyltransferase activity"/>
    <property type="evidence" value="ECO:0007669"/>
    <property type="project" value="UniProtKB-UniRule"/>
</dbReference>
<evidence type="ECO:0000256" key="7">
    <source>
        <dbReference type="ARBA" id="ARBA00023315"/>
    </source>
</evidence>
<keyword evidence="3 8" id="KW-0441">Lipid A biosynthesis</keyword>
<dbReference type="GO" id="GO:0005737">
    <property type="term" value="C:cytoplasm"/>
    <property type="evidence" value="ECO:0007669"/>
    <property type="project" value="UniProtKB-SubCell"/>
</dbReference>
<dbReference type="InterPro" id="IPR037157">
    <property type="entry name" value="Acetyltransf_C_sf"/>
</dbReference>
<feature type="domain" description="UDP N-acetylglucosamine O-acyltransferase C-terminal" evidence="9">
    <location>
        <begin position="176"/>
        <end position="257"/>
    </location>
</feature>
<dbReference type="GO" id="GO:0009245">
    <property type="term" value="P:lipid A biosynthetic process"/>
    <property type="evidence" value="ECO:0007669"/>
    <property type="project" value="UniProtKB-UniRule"/>
</dbReference>
<comment type="subcellular location">
    <subcellularLocation>
        <location evidence="8">Cytoplasm</location>
    </subcellularLocation>
</comment>
<keyword evidence="2 8" id="KW-0444">Lipid biosynthesis</keyword>
<comment type="pathway">
    <text evidence="8">Glycolipid biosynthesis; lipid IV(A) biosynthesis; lipid IV(A) from (3R)-3-hydroxytetradecanoyl-[acyl-carrier-protein] and UDP-N-acetyl-alpha-D-glucosamine: step 1/6.</text>
</comment>
<dbReference type="GO" id="GO:0016020">
    <property type="term" value="C:membrane"/>
    <property type="evidence" value="ECO:0007669"/>
    <property type="project" value="GOC"/>
</dbReference>
<protein>
    <recommendedName>
        <fullName evidence="8">Acyl-[acyl-carrier-protein]--UDP-N-acetylglucosamine O-acyltransferase</fullName>
        <shortName evidence="8">UDP-N-acetylglucosamine acyltransferase</shortName>
        <ecNumber evidence="8">2.3.1.129</ecNumber>
    </recommendedName>
</protein>
<evidence type="ECO:0000256" key="4">
    <source>
        <dbReference type="ARBA" id="ARBA00022679"/>
    </source>
</evidence>
<evidence type="ECO:0000256" key="6">
    <source>
        <dbReference type="ARBA" id="ARBA00023098"/>
    </source>
</evidence>
<evidence type="ECO:0000256" key="3">
    <source>
        <dbReference type="ARBA" id="ARBA00022556"/>
    </source>
</evidence>
<dbReference type="NCBIfam" id="TIGR01852">
    <property type="entry name" value="lipid_A_lpxA"/>
    <property type="match status" value="1"/>
</dbReference>
<comment type="similarity">
    <text evidence="8">Belongs to the transferase hexapeptide repeat family. LpxA subfamily.</text>
</comment>